<reference evidence="1 2" key="2">
    <citation type="journal article" date="2022" name="Mol. Ecol. Resour.">
        <title>The genomes of chicory, endive, great burdock and yacon provide insights into Asteraceae paleo-polyploidization history and plant inulin production.</title>
        <authorList>
            <person name="Fan W."/>
            <person name="Wang S."/>
            <person name="Wang H."/>
            <person name="Wang A."/>
            <person name="Jiang F."/>
            <person name="Liu H."/>
            <person name="Zhao H."/>
            <person name="Xu D."/>
            <person name="Zhang Y."/>
        </authorList>
    </citation>
    <scope>NUCLEOTIDE SEQUENCE [LARGE SCALE GENOMIC DNA]</scope>
    <source>
        <strain evidence="2">cv. Niubang</strain>
    </source>
</reference>
<dbReference type="Proteomes" id="UP001055879">
    <property type="component" value="Linkage Group LG18"/>
</dbReference>
<evidence type="ECO:0000313" key="2">
    <source>
        <dbReference type="Proteomes" id="UP001055879"/>
    </source>
</evidence>
<organism evidence="1 2">
    <name type="scientific">Arctium lappa</name>
    <name type="common">Greater burdock</name>
    <name type="synonym">Lappa major</name>
    <dbReference type="NCBI Taxonomy" id="4217"/>
    <lineage>
        <taxon>Eukaryota</taxon>
        <taxon>Viridiplantae</taxon>
        <taxon>Streptophyta</taxon>
        <taxon>Embryophyta</taxon>
        <taxon>Tracheophyta</taxon>
        <taxon>Spermatophyta</taxon>
        <taxon>Magnoliopsida</taxon>
        <taxon>eudicotyledons</taxon>
        <taxon>Gunneridae</taxon>
        <taxon>Pentapetalae</taxon>
        <taxon>asterids</taxon>
        <taxon>campanulids</taxon>
        <taxon>Asterales</taxon>
        <taxon>Asteraceae</taxon>
        <taxon>Carduoideae</taxon>
        <taxon>Cardueae</taxon>
        <taxon>Arctiinae</taxon>
        <taxon>Arctium</taxon>
    </lineage>
</organism>
<evidence type="ECO:0000313" key="1">
    <source>
        <dbReference type="EMBL" id="KAI3665309.1"/>
    </source>
</evidence>
<name>A0ACB8XDW5_ARCLA</name>
<reference evidence="2" key="1">
    <citation type="journal article" date="2022" name="Mol. Ecol. Resour.">
        <title>The genomes of chicory, endive, great burdock and yacon provide insights into Asteraceae palaeo-polyploidization history and plant inulin production.</title>
        <authorList>
            <person name="Fan W."/>
            <person name="Wang S."/>
            <person name="Wang H."/>
            <person name="Wang A."/>
            <person name="Jiang F."/>
            <person name="Liu H."/>
            <person name="Zhao H."/>
            <person name="Xu D."/>
            <person name="Zhang Y."/>
        </authorList>
    </citation>
    <scope>NUCLEOTIDE SEQUENCE [LARGE SCALE GENOMIC DNA]</scope>
    <source>
        <strain evidence="2">cv. Niubang</strain>
    </source>
</reference>
<protein>
    <submittedName>
        <fullName evidence="1">Uncharacterized protein</fullName>
    </submittedName>
</protein>
<keyword evidence="2" id="KW-1185">Reference proteome</keyword>
<comment type="caution">
    <text evidence="1">The sequence shown here is derived from an EMBL/GenBank/DDBJ whole genome shotgun (WGS) entry which is preliminary data.</text>
</comment>
<gene>
    <name evidence="1" type="ORF">L6452_43933</name>
</gene>
<proteinExistence type="predicted"/>
<dbReference type="EMBL" id="CM042064">
    <property type="protein sequence ID" value="KAI3665309.1"/>
    <property type="molecule type" value="Genomic_DNA"/>
</dbReference>
<sequence>MRKEFLVPFNDVVSIFLISFVIRLLSYLNVNTGIIHVHVAPYSNDLKKISERNKTNRANKKMMSITWKISYAQVREELKQPVTTASTDPLPPTVLVKTTLDAKEYLNNSKSMSTPLKVAVVGAGLSGLIAARELERESHEVVVLEKSHRLGGVWVYDPRIESDLVGIDPDREIVHATIYKSLRTNSPRQIMGFSDYTFQGKEYGDPRMFPGHEEILRYLEDFVERFGVLKLIRFNSEVIRVESLSPGNGFVVESKKSGSSSGWSSTLTEIFDAVVVCNGHNTQPRVATDIPGILEWPKKQLHAHNYRVPEPYRDQVVVIIGNGSSAYDISREIAIVAKEVHLMSRSSNVKGSKLDKYDNIWQQSKIDRVLKDGTVQFQDHVSITADTIIHCTGYEFHIPFLKTKGIVSIEDSRVVPIYGHVFPPQLAPRLSFVGLFHMGMTFLPAELQSKWIARALSGTVSLPSEKEMLHNIEQFYRQMEERGIPKRNTHSLNHNMDYLDWLSDRLGITRPPQTLKDFYARFIERFHGDHEGFRETFEDDCLINDEI</sequence>
<accession>A0ACB8XDW5</accession>